<dbReference type="EMBL" id="JAVRER010000047">
    <property type="protein sequence ID" value="MDT0418544.1"/>
    <property type="molecule type" value="Genomic_DNA"/>
</dbReference>
<dbReference type="Pfam" id="PF13399">
    <property type="entry name" value="LytR_C"/>
    <property type="match status" value="1"/>
</dbReference>
<comment type="similarity">
    <text evidence="1">Belongs to the LytR/CpsA/Psr (LCP) family.</text>
</comment>
<feature type="compositionally biased region" description="Basic residues" evidence="2">
    <location>
        <begin position="22"/>
        <end position="42"/>
    </location>
</feature>
<gene>
    <name evidence="6" type="ORF">RM574_23960</name>
</gene>
<name>A0ABD5EAU5_9ACTN</name>
<reference evidence="7" key="1">
    <citation type="submission" date="2023-07" db="EMBL/GenBank/DDBJ databases">
        <title>30 novel species of actinomycetes from the DSMZ collection.</title>
        <authorList>
            <person name="Nouioui I."/>
        </authorList>
    </citation>
    <scope>NUCLEOTIDE SEQUENCE [LARGE SCALE GENOMIC DNA]</scope>
    <source>
        <strain evidence="7">DSM 41982</strain>
    </source>
</reference>
<keyword evidence="3" id="KW-1133">Transmembrane helix</keyword>
<feature type="domain" description="Cell envelope-related transcriptional attenuator" evidence="4">
    <location>
        <begin position="127"/>
        <end position="281"/>
    </location>
</feature>
<organism evidence="6 7">
    <name type="scientific">Streptomyces evansiae</name>
    <dbReference type="NCBI Taxonomy" id="3075535"/>
    <lineage>
        <taxon>Bacteria</taxon>
        <taxon>Bacillati</taxon>
        <taxon>Actinomycetota</taxon>
        <taxon>Actinomycetes</taxon>
        <taxon>Kitasatosporales</taxon>
        <taxon>Streptomycetaceae</taxon>
        <taxon>Streptomyces</taxon>
    </lineage>
</organism>
<feature type="domain" description="LytR/CpsA/Psr regulator C-terminal" evidence="5">
    <location>
        <begin position="390"/>
        <end position="473"/>
    </location>
</feature>
<keyword evidence="3" id="KW-0472">Membrane</keyword>
<evidence type="ECO:0000259" key="4">
    <source>
        <dbReference type="Pfam" id="PF03816"/>
    </source>
</evidence>
<dbReference type="Pfam" id="PF03816">
    <property type="entry name" value="LytR_cpsA_psr"/>
    <property type="match status" value="1"/>
</dbReference>
<dbReference type="RefSeq" id="WP_311677502.1">
    <property type="nucleotide sequence ID" value="NZ_JAVRER010000047.1"/>
</dbReference>
<keyword evidence="3" id="KW-0812">Transmembrane</keyword>
<feature type="transmembrane region" description="Helical" evidence="3">
    <location>
        <begin position="47"/>
        <end position="70"/>
    </location>
</feature>
<comment type="caution">
    <text evidence="6">The sequence shown here is derived from an EMBL/GenBank/DDBJ whole genome shotgun (WGS) entry which is preliminary data.</text>
</comment>
<accession>A0ABD5EAU5</accession>
<evidence type="ECO:0000256" key="1">
    <source>
        <dbReference type="ARBA" id="ARBA00006068"/>
    </source>
</evidence>
<dbReference type="PANTHER" id="PTHR33392:SF6">
    <property type="entry name" value="POLYISOPRENYL-TEICHOIC ACID--PEPTIDOGLYCAN TEICHOIC ACID TRANSFERASE TAGU"/>
    <property type="match status" value="1"/>
</dbReference>
<protein>
    <submittedName>
        <fullName evidence="6">LCP family protein</fullName>
    </submittedName>
</protein>
<dbReference type="NCBIfam" id="TIGR00350">
    <property type="entry name" value="lytR_cpsA_psr"/>
    <property type="match status" value="1"/>
</dbReference>
<dbReference type="AlphaFoldDB" id="A0ABD5EAU5"/>
<feature type="region of interest" description="Disordered" evidence="2">
    <location>
        <begin position="483"/>
        <end position="506"/>
    </location>
</feature>
<evidence type="ECO:0000256" key="3">
    <source>
        <dbReference type="SAM" id="Phobius"/>
    </source>
</evidence>
<evidence type="ECO:0000256" key="2">
    <source>
        <dbReference type="SAM" id="MobiDB-lite"/>
    </source>
</evidence>
<dbReference type="PANTHER" id="PTHR33392">
    <property type="entry name" value="POLYISOPRENYL-TEICHOIC ACID--PEPTIDOGLYCAN TEICHOIC ACID TRANSFERASE TAGU"/>
    <property type="match status" value="1"/>
</dbReference>
<dbReference type="InterPro" id="IPR050922">
    <property type="entry name" value="LytR/CpsA/Psr_CW_biosynth"/>
</dbReference>
<sequence>MPPARQSHPCGGAVPAPSPHSPRPRRSPRARPLPRRPPSRRRRALRWAVRGLTGCSVAVLLAAGAGHTLLSGVDHKIGRVDAFKGLAGRPSAGHGMNLLLAGTDEREGLDKGTRQRYRLGGAPCHCTDTLMIVHLSADHSRASVVSLPRDSYAMLPPHVDRTSGEHHHEHPVKLNAAYAEGGPQLTVRTVEKLTKVKIDHYVEVDFTSFMRTVDALGGVEICTAKPLKDSYTGLDLPAGSHELDGGQALQYVRARHIDAASDLGRMQRQQRFLAAVVERATSGGTLFNPVRLNEVADALLSSVRADKGFGTDEILDLARAMRGFSPSSSEFVSMPLAPKGRHVPGIGDTLVWDVDRAKALFTALREDQPLAAHKPAAGPAPLPVDVPPQQISVRVLNGTGTSGEAERVAKALRATGFTATAGTGTTDPAARTTIAYDPGWDRSAKSLATAVPHANLVPRKGLGATLEVTVGKDTPAVAKVRAEDPAQAPKENKYGAVRGDEVTCPS</sequence>
<dbReference type="Gene3D" id="3.40.630.190">
    <property type="entry name" value="LCP protein"/>
    <property type="match status" value="1"/>
</dbReference>
<dbReference type="InterPro" id="IPR004474">
    <property type="entry name" value="LytR_CpsA_psr"/>
</dbReference>
<feature type="region of interest" description="Disordered" evidence="2">
    <location>
        <begin position="1"/>
        <end position="42"/>
    </location>
</feature>
<evidence type="ECO:0000313" key="7">
    <source>
        <dbReference type="Proteomes" id="UP001183607"/>
    </source>
</evidence>
<dbReference type="Gene3D" id="3.30.70.2390">
    <property type="match status" value="1"/>
</dbReference>
<proteinExistence type="inferred from homology"/>
<evidence type="ECO:0000313" key="6">
    <source>
        <dbReference type="EMBL" id="MDT0418544.1"/>
    </source>
</evidence>
<evidence type="ECO:0000259" key="5">
    <source>
        <dbReference type="Pfam" id="PF13399"/>
    </source>
</evidence>
<dbReference type="Proteomes" id="UP001183607">
    <property type="component" value="Unassembled WGS sequence"/>
</dbReference>
<dbReference type="InterPro" id="IPR027381">
    <property type="entry name" value="LytR/CpsA/Psr_C"/>
</dbReference>